<dbReference type="InterPro" id="IPR019793">
    <property type="entry name" value="Peroxidases_heam-ligand_BS"/>
</dbReference>
<feature type="disulfide bond" evidence="13">
    <location>
        <begin position="72"/>
        <end position="104"/>
    </location>
</feature>
<evidence type="ECO:0000259" key="14">
    <source>
        <dbReference type="PROSITE" id="PS50873"/>
    </source>
</evidence>
<name>A0AAV0QLM0_9ROSI</name>
<dbReference type="PANTHER" id="PTHR31517">
    <property type="match status" value="1"/>
</dbReference>
<comment type="cofactor">
    <cofactor evidence="12">
        <name>Ca(2+)</name>
        <dbReference type="ChEBI" id="CHEBI:29108"/>
    </cofactor>
    <text evidence="12">Binds 2 calcium ions per subunit.</text>
</comment>
<dbReference type="Gene3D" id="1.10.520.10">
    <property type="match status" value="1"/>
</dbReference>
<feature type="binding site" evidence="12">
    <location>
        <position position="117"/>
    </location>
    <ligand>
        <name>Ca(2+)</name>
        <dbReference type="ChEBI" id="CHEBI:29108"/>
        <label>2</label>
    </ligand>
</feature>
<evidence type="ECO:0000256" key="2">
    <source>
        <dbReference type="ARBA" id="ARBA00002322"/>
    </source>
</evidence>
<dbReference type="PROSITE" id="PS00435">
    <property type="entry name" value="PEROXIDASE_1"/>
    <property type="match status" value="1"/>
</dbReference>
<evidence type="ECO:0000256" key="11">
    <source>
        <dbReference type="PIRSR" id="PIRSR600823-2"/>
    </source>
</evidence>
<sequence>SRDSSHILGRINYPVPAGRRDGLVSSFNEVTQNLPSPRLTADQLIQNFARKGLSADEMATLSGAHSIGRSRCSSFSDRLYNYKETCAQDPTLDRNYVANLKATCRANGGSDPTVAMDPAMPNRLDNTYYAELKAGRGLLAWM</sequence>
<keyword evidence="10 13" id="KW-1015">Disulfide bond</keyword>
<gene>
    <name evidence="15" type="ORF">LITE_LOCUS43493</name>
</gene>
<keyword evidence="16" id="KW-1185">Reference proteome</keyword>
<dbReference type="PRINTS" id="PR00458">
    <property type="entry name" value="PEROXIDASE"/>
</dbReference>
<evidence type="ECO:0000256" key="8">
    <source>
        <dbReference type="ARBA" id="ARBA00023002"/>
    </source>
</evidence>
<dbReference type="InterPro" id="IPR010255">
    <property type="entry name" value="Haem_peroxidase_sf"/>
</dbReference>
<dbReference type="InterPro" id="IPR002016">
    <property type="entry name" value="Haem_peroxidase"/>
</dbReference>
<keyword evidence="12" id="KW-0106">Calcium</keyword>
<reference evidence="15" key="1">
    <citation type="submission" date="2022-08" db="EMBL/GenBank/DDBJ databases">
        <authorList>
            <person name="Gutierrez-Valencia J."/>
        </authorList>
    </citation>
    <scope>NUCLEOTIDE SEQUENCE</scope>
</reference>
<keyword evidence="7 12" id="KW-0479">Metal-binding</keyword>
<dbReference type="InterPro" id="IPR000823">
    <property type="entry name" value="Peroxidase_pln"/>
</dbReference>
<evidence type="ECO:0000256" key="6">
    <source>
        <dbReference type="ARBA" id="ARBA00022617"/>
    </source>
</evidence>
<evidence type="ECO:0000256" key="1">
    <source>
        <dbReference type="ARBA" id="ARBA00000189"/>
    </source>
</evidence>
<dbReference type="SUPFAM" id="SSF48113">
    <property type="entry name" value="Heme-dependent peroxidases"/>
    <property type="match status" value="1"/>
</dbReference>
<feature type="domain" description="Plant heme peroxidase family profile" evidence="14">
    <location>
        <begin position="1"/>
        <end position="139"/>
    </location>
</feature>
<dbReference type="PROSITE" id="PS50873">
    <property type="entry name" value="PEROXIDASE_4"/>
    <property type="match status" value="1"/>
</dbReference>
<keyword evidence="5" id="KW-0575">Peroxidase</keyword>
<evidence type="ECO:0000256" key="4">
    <source>
        <dbReference type="ARBA" id="ARBA00012313"/>
    </source>
</evidence>
<keyword evidence="6" id="KW-0349">Heme</keyword>
<feature type="binding site" description="axial binding residue" evidence="12">
    <location>
        <position position="65"/>
    </location>
    <ligand>
        <name>heme b</name>
        <dbReference type="ChEBI" id="CHEBI:60344"/>
    </ligand>
    <ligandPart>
        <name>Fe</name>
        <dbReference type="ChEBI" id="CHEBI:18248"/>
    </ligandPart>
</feature>
<keyword evidence="8" id="KW-0560">Oxidoreductase</keyword>
<evidence type="ECO:0000256" key="5">
    <source>
        <dbReference type="ARBA" id="ARBA00022559"/>
    </source>
</evidence>
<dbReference type="GO" id="GO:0006979">
    <property type="term" value="P:response to oxidative stress"/>
    <property type="evidence" value="ECO:0007669"/>
    <property type="project" value="InterPro"/>
</dbReference>
<evidence type="ECO:0000256" key="3">
    <source>
        <dbReference type="ARBA" id="ARBA00006873"/>
    </source>
</evidence>
<evidence type="ECO:0000313" key="15">
    <source>
        <dbReference type="EMBL" id="CAI0545238.1"/>
    </source>
</evidence>
<dbReference type="AlphaFoldDB" id="A0AAV0QLM0"/>
<evidence type="ECO:0000313" key="16">
    <source>
        <dbReference type="Proteomes" id="UP001154282"/>
    </source>
</evidence>
<dbReference type="Gene3D" id="1.10.420.10">
    <property type="entry name" value="Peroxidase, domain 2"/>
    <property type="match status" value="1"/>
</dbReference>
<accession>A0AAV0QLM0</accession>
<comment type="catalytic activity">
    <reaction evidence="1">
        <text>2 a phenolic donor + H2O2 = 2 a phenolic radical donor + 2 H2O</text>
        <dbReference type="Rhea" id="RHEA:56136"/>
        <dbReference type="ChEBI" id="CHEBI:15377"/>
        <dbReference type="ChEBI" id="CHEBI:16240"/>
        <dbReference type="ChEBI" id="CHEBI:139520"/>
        <dbReference type="ChEBI" id="CHEBI:139521"/>
        <dbReference type="EC" id="1.11.1.7"/>
    </reaction>
</comment>
<comment type="cofactor">
    <cofactor evidence="12">
        <name>heme b</name>
        <dbReference type="ChEBI" id="CHEBI:60344"/>
    </cofactor>
    <text evidence="12">Binds 1 heme b (iron(II)-protoporphyrin IX) group per subunit.</text>
</comment>
<dbReference type="FunFam" id="1.10.420.10:FF:000001">
    <property type="entry name" value="Peroxidase"/>
    <property type="match status" value="1"/>
</dbReference>
<dbReference type="Pfam" id="PF00141">
    <property type="entry name" value="peroxidase"/>
    <property type="match status" value="1"/>
</dbReference>
<dbReference type="GO" id="GO:0046872">
    <property type="term" value="F:metal ion binding"/>
    <property type="evidence" value="ECO:0007669"/>
    <property type="project" value="UniProtKB-KW"/>
</dbReference>
<evidence type="ECO:0000256" key="13">
    <source>
        <dbReference type="PIRSR" id="PIRSR600823-5"/>
    </source>
</evidence>
<comment type="caution">
    <text evidence="15">The sequence shown here is derived from an EMBL/GenBank/DDBJ whole genome shotgun (WGS) entry which is preliminary data.</text>
</comment>
<comment type="function">
    <text evidence="2">Removal of H(2)O(2), oxidation of toxic reductants, biosynthesis and degradation of lignin, suberization, auxin catabolism, response to environmental stresses such as wounding, pathogen attack and oxidative stress. These functions might be dependent on each isozyme/isoform in each plant tissue.</text>
</comment>
<dbReference type="PANTHER" id="PTHR31517:SF84">
    <property type="entry name" value="PEROXIDASE"/>
    <property type="match status" value="1"/>
</dbReference>
<dbReference type="EC" id="1.11.1.7" evidence="4"/>
<feature type="non-terminal residue" evidence="15">
    <location>
        <position position="1"/>
    </location>
</feature>
<keyword evidence="9 12" id="KW-0408">Iron</keyword>
<protein>
    <recommendedName>
        <fullName evidence="4">peroxidase</fullName>
        <ecNumber evidence="4">1.11.1.7</ecNumber>
    </recommendedName>
</protein>
<feature type="binding site" evidence="11">
    <location>
        <position position="35"/>
    </location>
    <ligand>
        <name>substrate</name>
    </ligand>
</feature>
<evidence type="ECO:0000256" key="12">
    <source>
        <dbReference type="PIRSR" id="PIRSR600823-3"/>
    </source>
</evidence>
<evidence type="ECO:0000256" key="10">
    <source>
        <dbReference type="ARBA" id="ARBA00023157"/>
    </source>
</evidence>
<comment type="similarity">
    <text evidence="3">Belongs to the peroxidase family. Ascorbate peroxidase subfamily.</text>
</comment>
<feature type="binding site" evidence="12">
    <location>
        <position position="125"/>
    </location>
    <ligand>
        <name>Ca(2+)</name>
        <dbReference type="ChEBI" id="CHEBI:29108"/>
        <label>2</label>
    </ligand>
</feature>
<proteinExistence type="inferred from homology"/>
<evidence type="ECO:0000256" key="9">
    <source>
        <dbReference type="ARBA" id="ARBA00023004"/>
    </source>
</evidence>
<dbReference type="GO" id="GO:0020037">
    <property type="term" value="F:heme binding"/>
    <property type="evidence" value="ECO:0007669"/>
    <property type="project" value="InterPro"/>
</dbReference>
<dbReference type="EMBL" id="CAMGYJ010000009">
    <property type="protein sequence ID" value="CAI0545238.1"/>
    <property type="molecule type" value="Genomic_DNA"/>
</dbReference>
<dbReference type="Proteomes" id="UP001154282">
    <property type="component" value="Unassembled WGS sequence"/>
</dbReference>
<dbReference type="GO" id="GO:0140825">
    <property type="term" value="F:lactoperoxidase activity"/>
    <property type="evidence" value="ECO:0007669"/>
    <property type="project" value="UniProtKB-EC"/>
</dbReference>
<dbReference type="PRINTS" id="PR00461">
    <property type="entry name" value="PLPEROXIDASE"/>
</dbReference>
<organism evidence="15 16">
    <name type="scientific">Linum tenue</name>
    <dbReference type="NCBI Taxonomy" id="586396"/>
    <lineage>
        <taxon>Eukaryota</taxon>
        <taxon>Viridiplantae</taxon>
        <taxon>Streptophyta</taxon>
        <taxon>Embryophyta</taxon>
        <taxon>Tracheophyta</taxon>
        <taxon>Spermatophyta</taxon>
        <taxon>Magnoliopsida</taxon>
        <taxon>eudicotyledons</taxon>
        <taxon>Gunneridae</taxon>
        <taxon>Pentapetalae</taxon>
        <taxon>rosids</taxon>
        <taxon>fabids</taxon>
        <taxon>Malpighiales</taxon>
        <taxon>Linaceae</taxon>
        <taxon>Linum</taxon>
    </lineage>
</organism>
<evidence type="ECO:0000256" key="7">
    <source>
        <dbReference type="ARBA" id="ARBA00022723"/>
    </source>
</evidence>